<dbReference type="GeneID" id="33568347"/>
<evidence type="ECO:0000256" key="2">
    <source>
        <dbReference type="SAM" id="Phobius"/>
    </source>
</evidence>
<keyword evidence="4" id="KW-1185">Reference proteome</keyword>
<name>A0A1Y2GTX6_9FUNG</name>
<proteinExistence type="predicted"/>
<dbReference type="RefSeq" id="XP_021882049.1">
    <property type="nucleotide sequence ID" value="XM_022026504.1"/>
</dbReference>
<keyword evidence="2" id="KW-1133">Transmembrane helix</keyword>
<dbReference type="AlphaFoldDB" id="A0A1Y2GTX6"/>
<evidence type="ECO:0000313" key="3">
    <source>
        <dbReference type="EMBL" id="ORZ18254.1"/>
    </source>
</evidence>
<gene>
    <name evidence="3" type="ORF">BCR41DRAFT_370065</name>
</gene>
<evidence type="ECO:0000313" key="4">
    <source>
        <dbReference type="Proteomes" id="UP000193648"/>
    </source>
</evidence>
<dbReference type="EMBL" id="MCFF01000015">
    <property type="protein sequence ID" value="ORZ18254.1"/>
    <property type="molecule type" value="Genomic_DNA"/>
</dbReference>
<feature type="transmembrane region" description="Helical" evidence="2">
    <location>
        <begin position="244"/>
        <end position="262"/>
    </location>
</feature>
<accession>A0A1Y2GTX6</accession>
<keyword evidence="2" id="KW-0812">Transmembrane</keyword>
<dbReference type="Proteomes" id="UP000193648">
    <property type="component" value="Unassembled WGS sequence"/>
</dbReference>
<feature type="region of interest" description="Disordered" evidence="1">
    <location>
        <begin position="160"/>
        <end position="191"/>
    </location>
</feature>
<reference evidence="3 4" key="1">
    <citation type="submission" date="2016-07" db="EMBL/GenBank/DDBJ databases">
        <title>Pervasive Adenine N6-methylation of Active Genes in Fungi.</title>
        <authorList>
            <consortium name="DOE Joint Genome Institute"/>
            <person name="Mondo S.J."/>
            <person name="Dannebaum R.O."/>
            <person name="Kuo R.C."/>
            <person name="Labutti K."/>
            <person name="Haridas S."/>
            <person name="Kuo A."/>
            <person name="Salamov A."/>
            <person name="Ahrendt S.R."/>
            <person name="Lipzen A."/>
            <person name="Sullivan W."/>
            <person name="Andreopoulos W.B."/>
            <person name="Clum A."/>
            <person name="Lindquist E."/>
            <person name="Daum C."/>
            <person name="Ramamoorthy G.K."/>
            <person name="Gryganskyi A."/>
            <person name="Culley D."/>
            <person name="Magnuson J.K."/>
            <person name="James T.Y."/>
            <person name="O'Malley M.A."/>
            <person name="Stajich J.E."/>
            <person name="Spatafora J.W."/>
            <person name="Visel A."/>
            <person name="Grigoriev I.V."/>
        </authorList>
    </citation>
    <scope>NUCLEOTIDE SEQUENCE [LARGE SCALE GENOMIC DNA]</scope>
    <source>
        <strain evidence="3 4">NRRL 3116</strain>
    </source>
</reference>
<organism evidence="3 4">
    <name type="scientific">Lobosporangium transversale</name>
    <dbReference type="NCBI Taxonomy" id="64571"/>
    <lineage>
        <taxon>Eukaryota</taxon>
        <taxon>Fungi</taxon>
        <taxon>Fungi incertae sedis</taxon>
        <taxon>Mucoromycota</taxon>
        <taxon>Mortierellomycotina</taxon>
        <taxon>Mortierellomycetes</taxon>
        <taxon>Mortierellales</taxon>
        <taxon>Mortierellaceae</taxon>
        <taxon>Lobosporangium</taxon>
    </lineage>
</organism>
<dbReference type="InParanoid" id="A0A1Y2GTX6"/>
<protein>
    <submittedName>
        <fullName evidence="3">Uncharacterized protein</fullName>
    </submittedName>
</protein>
<feature type="compositionally biased region" description="Low complexity" evidence="1">
    <location>
        <begin position="169"/>
        <end position="191"/>
    </location>
</feature>
<sequence length="263" mass="27151">MPVIDPMIPSTIHGIQGINPTVSHASEALLTYESSDNHHTRIMILYDPDSRTLRSASASIKMNTAIDLQPSVLTSTTTATASSAPTSTPALAIPPIGVLNADTTSAVTLTAAPTPLDSASVAHSAPHAITLQMAPSIYPAYMVPANMALKYELLGVAPPPVPPAPPSSPQTSQTDSSLSAASSSSPAATTTTTNTIANATSALSALQFSAGGNGGNDASNDNDSNNDNCTWTLFRTCQQKDSKLTKGLTFVALTLIIIVIYFK</sequence>
<evidence type="ECO:0000256" key="1">
    <source>
        <dbReference type="SAM" id="MobiDB-lite"/>
    </source>
</evidence>
<comment type="caution">
    <text evidence="3">The sequence shown here is derived from an EMBL/GenBank/DDBJ whole genome shotgun (WGS) entry which is preliminary data.</text>
</comment>
<keyword evidence="2" id="KW-0472">Membrane</keyword>